<reference evidence="4 5" key="1">
    <citation type="submission" date="2024-10" db="EMBL/GenBank/DDBJ databases">
        <title>The Natural Products Discovery Center: Release of the First 8490 Sequenced Strains for Exploring Actinobacteria Biosynthetic Diversity.</title>
        <authorList>
            <person name="Kalkreuter E."/>
            <person name="Kautsar S.A."/>
            <person name="Yang D."/>
            <person name="Bader C.D."/>
            <person name="Teijaro C.N."/>
            <person name="Fluegel L."/>
            <person name="Davis C.M."/>
            <person name="Simpson J.R."/>
            <person name="Lauterbach L."/>
            <person name="Steele A.D."/>
            <person name="Gui C."/>
            <person name="Meng S."/>
            <person name="Li G."/>
            <person name="Viehrig K."/>
            <person name="Ye F."/>
            <person name="Su P."/>
            <person name="Kiefer A.F."/>
            <person name="Nichols A."/>
            <person name="Cepeda A.J."/>
            <person name="Yan W."/>
            <person name="Fan B."/>
            <person name="Jiang Y."/>
            <person name="Adhikari A."/>
            <person name="Zheng C.-J."/>
            <person name="Schuster L."/>
            <person name="Cowan T.M."/>
            <person name="Smanski M.J."/>
            <person name="Chevrette M.G."/>
            <person name="De Carvalho L.P.S."/>
            <person name="Shen B."/>
        </authorList>
    </citation>
    <scope>NUCLEOTIDE SEQUENCE [LARGE SCALE GENOMIC DNA]</scope>
    <source>
        <strain evidence="4 5">NPDC050545</strain>
    </source>
</reference>
<comment type="cofactor">
    <cofactor evidence="2">
        <name>Fe(2+)</name>
        <dbReference type="ChEBI" id="CHEBI:29033"/>
    </cofactor>
    <text evidence="2">Binds 1 Fe(2+) ion.</text>
</comment>
<dbReference type="Pfam" id="PF01327">
    <property type="entry name" value="Pep_deformylase"/>
    <property type="match status" value="1"/>
</dbReference>
<evidence type="ECO:0000256" key="1">
    <source>
        <dbReference type="ARBA" id="ARBA00010759"/>
    </source>
</evidence>
<dbReference type="HAMAP" id="MF_00163">
    <property type="entry name" value="Pep_deformylase"/>
    <property type="match status" value="1"/>
</dbReference>
<dbReference type="CDD" id="cd00487">
    <property type="entry name" value="Pep_deformylase"/>
    <property type="match status" value="1"/>
</dbReference>
<keyword evidence="2" id="KW-0479">Metal-binding</keyword>
<dbReference type="PRINTS" id="PR01576">
    <property type="entry name" value="PDEFORMYLASE"/>
</dbReference>
<feature type="binding site" evidence="2">
    <location>
        <position position="160"/>
    </location>
    <ligand>
        <name>Fe cation</name>
        <dbReference type="ChEBI" id="CHEBI:24875"/>
    </ligand>
</feature>
<dbReference type="SUPFAM" id="SSF56420">
    <property type="entry name" value="Peptide deformylase"/>
    <property type="match status" value="1"/>
</dbReference>
<dbReference type="PIRSF" id="PIRSF004749">
    <property type="entry name" value="Pep_def"/>
    <property type="match status" value="1"/>
</dbReference>
<dbReference type="PANTHER" id="PTHR10458">
    <property type="entry name" value="PEPTIDE DEFORMYLASE"/>
    <property type="match status" value="1"/>
</dbReference>
<dbReference type="Gene3D" id="3.90.45.10">
    <property type="entry name" value="Peptide deformylase"/>
    <property type="match status" value="1"/>
</dbReference>
<dbReference type="InterPro" id="IPR036821">
    <property type="entry name" value="Peptide_deformylase_sf"/>
</dbReference>
<comment type="similarity">
    <text evidence="1 2">Belongs to the polypeptide deformylase family.</text>
</comment>
<evidence type="ECO:0000313" key="5">
    <source>
        <dbReference type="Proteomes" id="UP001612741"/>
    </source>
</evidence>
<keyword evidence="5" id="KW-1185">Reference proteome</keyword>
<feature type="binding site" evidence="2">
    <location>
        <position position="164"/>
    </location>
    <ligand>
        <name>Fe cation</name>
        <dbReference type="ChEBI" id="CHEBI:24875"/>
    </ligand>
</feature>
<proteinExistence type="inferred from homology"/>
<keyword evidence="2" id="KW-0408">Iron</keyword>
<evidence type="ECO:0000256" key="3">
    <source>
        <dbReference type="SAM" id="MobiDB-lite"/>
    </source>
</evidence>
<feature type="region of interest" description="Disordered" evidence="3">
    <location>
        <begin position="1"/>
        <end position="44"/>
    </location>
</feature>
<evidence type="ECO:0000256" key="2">
    <source>
        <dbReference type="HAMAP-Rule" id="MF_00163"/>
    </source>
</evidence>
<organism evidence="4 5">
    <name type="scientific">Nonomuraea typhae</name>
    <dbReference type="NCBI Taxonomy" id="2603600"/>
    <lineage>
        <taxon>Bacteria</taxon>
        <taxon>Bacillati</taxon>
        <taxon>Actinomycetota</taxon>
        <taxon>Actinomycetes</taxon>
        <taxon>Streptosporangiales</taxon>
        <taxon>Streptosporangiaceae</taxon>
        <taxon>Nonomuraea</taxon>
    </lineage>
</organism>
<sequence length="189" mass="20292">MTTDHTEPLSLPECSRDLSGGTARPIRRAPDPVLSRQAERVEAGTPEVVSAAADLVATLREGETGAGLAAPQIGLPWRMIAFDARRHPRIRSAAGEVVLVNPRLVEASRWEHGREGCASIAGLTADIPRATRIVVEGALPGSGESLTIEADAFEARCIQHQLDHLDGLLFLDRVPGVLSLHRRHHSCDA</sequence>
<feature type="binding site" evidence="2">
    <location>
        <position position="117"/>
    </location>
    <ligand>
        <name>Fe cation</name>
        <dbReference type="ChEBI" id="CHEBI:24875"/>
    </ligand>
</feature>
<gene>
    <name evidence="4" type="ORF">ACIBG2_23940</name>
</gene>
<dbReference type="Proteomes" id="UP001612741">
    <property type="component" value="Unassembled WGS sequence"/>
</dbReference>
<accession>A0ABW7YX10</accession>
<comment type="caution">
    <text evidence="4">The sequence shown here is derived from an EMBL/GenBank/DDBJ whole genome shotgun (WGS) entry which is preliminary data.</text>
</comment>
<name>A0ABW7YX10_9ACTN</name>
<dbReference type="PANTHER" id="PTHR10458:SF22">
    <property type="entry name" value="PEPTIDE DEFORMYLASE"/>
    <property type="match status" value="1"/>
</dbReference>
<evidence type="ECO:0000313" key="4">
    <source>
        <dbReference type="EMBL" id="MFI6500451.1"/>
    </source>
</evidence>
<protein>
    <recommendedName>
        <fullName evidence="2">Peptide deformylase-like</fullName>
    </recommendedName>
    <alternativeName>
        <fullName evidence="2">Polypeptide deformylase-like</fullName>
    </alternativeName>
</protein>
<comment type="caution">
    <text evidence="2">Lacks conserved residue(s) required for the propagation of feature annotation.</text>
</comment>
<dbReference type="EMBL" id="JBITGY010000006">
    <property type="protein sequence ID" value="MFI6500451.1"/>
    <property type="molecule type" value="Genomic_DNA"/>
</dbReference>
<dbReference type="RefSeq" id="WP_397084358.1">
    <property type="nucleotide sequence ID" value="NZ_JBITGY010000006.1"/>
</dbReference>
<dbReference type="InterPro" id="IPR023635">
    <property type="entry name" value="Peptide_deformylase"/>
</dbReference>